<name>X1QIQ3_9ZZZZ</name>
<comment type="caution">
    <text evidence="1">The sequence shown here is derived from an EMBL/GenBank/DDBJ whole genome shotgun (WGS) entry which is preliminary data.</text>
</comment>
<evidence type="ECO:0000313" key="1">
    <source>
        <dbReference type="EMBL" id="GAI43144.1"/>
    </source>
</evidence>
<dbReference type="AlphaFoldDB" id="X1QIQ3"/>
<sequence length="34" mass="3710">LFAARFGLALSVPIELPFSAVKRSGREKRAVYGC</sequence>
<organism evidence="1">
    <name type="scientific">marine sediment metagenome</name>
    <dbReference type="NCBI Taxonomy" id="412755"/>
    <lineage>
        <taxon>unclassified sequences</taxon>
        <taxon>metagenomes</taxon>
        <taxon>ecological metagenomes</taxon>
    </lineage>
</organism>
<dbReference type="EMBL" id="BARV01031928">
    <property type="protein sequence ID" value="GAI43144.1"/>
    <property type="molecule type" value="Genomic_DNA"/>
</dbReference>
<reference evidence="1" key="1">
    <citation type="journal article" date="2014" name="Front. Microbiol.">
        <title>High frequency of phylogenetically diverse reductive dehalogenase-homologous genes in deep subseafloor sedimentary metagenomes.</title>
        <authorList>
            <person name="Kawai M."/>
            <person name="Futagami T."/>
            <person name="Toyoda A."/>
            <person name="Takaki Y."/>
            <person name="Nishi S."/>
            <person name="Hori S."/>
            <person name="Arai W."/>
            <person name="Tsubouchi T."/>
            <person name="Morono Y."/>
            <person name="Uchiyama I."/>
            <person name="Ito T."/>
            <person name="Fujiyama A."/>
            <person name="Inagaki F."/>
            <person name="Takami H."/>
        </authorList>
    </citation>
    <scope>NUCLEOTIDE SEQUENCE</scope>
    <source>
        <strain evidence="1">Expedition CK06-06</strain>
    </source>
</reference>
<feature type="non-terminal residue" evidence="1">
    <location>
        <position position="1"/>
    </location>
</feature>
<gene>
    <name evidence="1" type="ORF">S06H3_50422</name>
</gene>
<protein>
    <submittedName>
        <fullName evidence="1">Uncharacterized protein</fullName>
    </submittedName>
</protein>
<proteinExistence type="predicted"/>
<accession>X1QIQ3</accession>